<keyword evidence="3" id="KW-1185">Reference proteome</keyword>
<evidence type="ECO:0000256" key="1">
    <source>
        <dbReference type="SAM" id="MobiDB-lite"/>
    </source>
</evidence>
<dbReference type="Proteomes" id="UP000282454">
    <property type="component" value="Unassembled WGS sequence"/>
</dbReference>
<protein>
    <submittedName>
        <fullName evidence="2">Uncharacterized protein</fullName>
    </submittedName>
</protein>
<gene>
    <name evidence="2" type="ORF">CLV68_4499</name>
</gene>
<name>A0A421B1V2_9PSEU</name>
<evidence type="ECO:0000313" key="2">
    <source>
        <dbReference type="EMBL" id="RLK58399.1"/>
    </source>
</evidence>
<feature type="region of interest" description="Disordered" evidence="1">
    <location>
        <begin position="141"/>
        <end position="176"/>
    </location>
</feature>
<proteinExistence type="predicted"/>
<evidence type="ECO:0000313" key="3">
    <source>
        <dbReference type="Proteomes" id="UP000282454"/>
    </source>
</evidence>
<dbReference type="EMBL" id="RCDD01000003">
    <property type="protein sequence ID" value="RLK58399.1"/>
    <property type="molecule type" value="Genomic_DNA"/>
</dbReference>
<sequence>MGYSPGWSWHSTNIDGATINWVTEGKPRADEGRVASVLDSGSSAPARRVLRDGTIEALGDSARGLTVFGSYVGDRPGPVGVGEFLPEYAELMRRFARGEGITHHYVTSRGAEPLLDMEMFAARRGLTYRTVRSYRSRGLLPAPDAMRGRSPQWNTSTADAWTPPGPGRGARTDLTG</sequence>
<dbReference type="AlphaFoldDB" id="A0A421B1V2"/>
<comment type="caution">
    <text evidence="2">The sequence shown here is derived from an EMBL/GenBank/DDBJ whole genome shotgun (WGS) entry which is preliminary data.</text>
</comment>
<accession>A0A421B1V2</accession>
<dbReference type="RefSeq" id="WP_147460117.1">
    <property type="nucleotide sequence ID" value="NZ_RCDD01000003.1"/>
</dbReference>
<organism evidence="2 3">
    <name type="scientific">Actinokineospora cianjurensis</name>
    <dbReference type="NCBI Taxonomy" id="585224"/>
    <lineage>
        <taxon>Bacteria</taxon>
        <taxon>Bacillati</taxon>
        <taxon>Actinomycetota</taxon>
        <taxon>Actinomycetes</taxon>
        <taxon>Pseudonocardiales</taxon>
        <taxon>Pseudonocardiaceae</taxon>
        <taxon>Actinokineospora</taxon>
    </lineage>
</organism>
<dbReference type="OrthoDB" id="9800864at2"/>
<reference evidence="2 3" key="1">
    <citation type="submission" date="2018-10" db="EMBL/GenBank/DDBJ databases">
        <title>Genomic Encyclopedia of Archaeal and Bacterial Type Strains, Phase II (KMG-II): from individual species to whole genera.</title>
        <authorList>
            <person name="Goeker M."/>
        </authorList>
    </citation>
    <scope>NUCLEOTIDE SEQUENCE [LARGE SCALE GENOMIC DNA]</scope>
    <source>
        <strain evidence="2 3">DSM 45657</strain>
    </source>
</reference>